<dbReference type="InterPro" id="IPR027417">
    <property type="entry name" value="P-loop_NTPase"/>
</dbReference>
<dbReference type="InterPro" id="IPR052732">
    <property type="entry name" value="Cell-binding_unc_protein"/>
</dbReference>
<dbReference type="SUPFAM" id="SSF56112">
    <property type="entry name" value="Protein kinase-like (PK-like)"/>
    <property type="match status" value="1"/>
</dbReference>
<comment type="caution">
    <text evidence="1">The sequence shown here is derived from an EMBL/GenBank/DDBJ whole genome shotgun (WGS) entry which is preliminary data.</text>
</comment>
<evidence type="ECO:0000313" key="2">
    <source>
        <dbReference type="Proteomes" id="UP001429580"/>
    </source>
</evidence>
<evidence type="ECO:0000313" key="1">
    <source>
        <dbReference type="EMBL" id="NIJ57436.1"/>
    </source>
</evidence>
<reference evidence="1 2" key="1">
    <citation type="submission" date="2020-03" db="EMBL/GenBank/DDBJ databases">
        <title>Genomic Encyclopedia of Type Strains, Phase IV (KMG-IV): sequencing the most valuable type-strain genomes for metagenomic binning, comparative biology and taxonomic classification.</title>
        <authorList>
            <person name="Goeker M."/>
        </authorList>
    </citation>
    <scope>NUCLEOTIDE SEQUENCE [LARGE SCALE GENOMIC DNA]</scope>
    <source>
        <strain evidence="1 2">DSM 103870</strain>
    </source>
</reference>
<dbReference type="PANTHER" id="PTHR43883">
    <property type="entry name" value="SLR0207 PROTEIN"/>
    <property type="match status" value="1"/>
</dbReference>
<proteinExistence type="predicted"/>
<organism evidence="1 2">
    <name type="scientific">Pseudochelatococcus lubricantis</name>
    <dbReference type="NCBI Taxonomy" id="1538102"/>
    <lineage>
        <taxon>Bacteria</taxon>
        <taxon>Pseudomonadati</taxon>
        <taxon>Pseudomonadota</taxon>
        <taxon>Alphaproteobacteria</taxon>
        <taxon>Hyphomicrobiales</taxon>
        <taxon>Chelatococcaceae</taxon>
        <taxon>Pseudochelatococcus</taxon>
    </lineage>
</organism>
<dbReference type="EMBL" id="JAASQI010000002">
    <property type="protein sequence ID" value="NIJ57436.1"/>
    <property type="molecule type" value="Genomic_DNA"/>
</dbReference>
<keyword evidence="2" id="KW-1185">Reference proteome</keyword>
<name>A0ABX0UWX2_9HYPH</name>
<sequence length="559" mass="59096">MNERREFGVKAVARADAGREGEQEDVFAFLARPESYARAGKAAVEAVRRIDTHGAVVFLAGDEVYKVKRAVRYSFMDFSTLERRHAVCEAEIVANRANAPALYLGVAPILRTPSGLALGADRQPAAEPPMVGPPGAKPPPEGEVVEWAVHMRRFDENATLDRLAERGALPKDMTARLADMVVHAHAAAPVAVEPASAIRNLGTYIARNAEGLASRPDLFPPEQVKAVKAASLAALDAQRGLLLSRAEAGFVRRCHGDMHLRNIALIDDAPVLFDAIEFDESIATVDILYDLAFLLMDLWDRDLHGIANGVMNRYLWARAEDADIAGLAALPLLLSIRAGVRAMVTAAALPHLAGEALATAEGEAQAYLALAGSFIAPVPARLLAIGGLSGTGKSTLAALLAPGFGRPVGAVHLRSDIERKNLLGTAETQHLPPEAYTSEVTARTYARLRHLAALALSAGQSVVVDAVHAKPAERAAIGEVAAHAGVPFDGLWLEAPLPVLEARVEARTGDASDADVGVVRAQSAYDVGAIDWQRLQTGGGPEEVAAAARALLDCGAVKT</sequence>
<dbReference type="InterPro" id="IPR011009">
    <property type="entry name" value="Kinase-like_dom_sf"/>
</dbReference>
<dbReference type="Pfam" id="PF13671">
    <property type="entry name" value="AAA_33"/>
    <property type="match status" value="1"/>
</dbReference>
<dbReference type="Proteomes" id="UP001429580">
    <property type="component" value="Unassembled WGS sequence"/>
</dbReference>
<protein>
    <recommendedName>
        <fullName evidence="3">Aminoglycoside phosphotransferase domain-containing protein</fullName>
    </recommendedName>
</protein>
<accession>A0ABX0UWX2</accession>
<dbReference type="Gene3D" id="3.40.50.300">
    <property type="entry name" value="P-loop containing nucleotide triphosphate hydrolases"/>
    <property type="match status" value="1"/>
</dbReference>
<dbReference type="PANTHER" id="PTHR43883:SF1">
    <property type="entry name" value="GLUCONOKINASE"/>
    <property type="match status" value="1"/>
</dbReference>
<gene>
    <name evidence="1" type="ORF">FHS82_001262</name>
</gene>
<dbReference type="SUPFAM" id="SSF52540">
    <property type="entry name" value="P-loop containing nucleoside triphosphate hydrolases"/>
    <property type="match status" value="1"/>
</dbReference>
<evidence type="ECO:0008006" key="3">
    <source>
        <dbReference type="Google" id="ProtNLM"/>
    </source>
</evidence>
<dbReference type="RefSeq" id="WP_166949934.1">
    <property type="nucleotide sequence ID" value="NZ_JAASQI010000002.1"/>
</dbReference>